<keyword evidence="3 8" id="KW-0418">Kinase</keyword>
<gene>
    <name evidence="8" type="ORF">CDO52_21685</name>
</gene>
<keyword evidence="1" id="KW-0808">Transferase</keyword>
<dbReference type="SMART" id="SM00220">
    <property type="entry name" value="S_TKc"/>
    <property type="match status" value="1"/>
</dbReference>
<dbReference type="InterPro" id="IPR017441">
    <property type="entry name" value="Protein_kinase_ATP_BS"/>
</dbReference>
<name>A0A223SAI1_9ACTN</name>
<feature type="domain" description="Protein kinase" evidence="7">
    <location>
        <begin position="4"/>
        <end position="257"/>
    </location>
</feature>
<reference evidence="8 9" key="1">
    <citation type="submission" date="2017-08" db="EMBL/GenBank/DDBJ databases">
        <title>The complete genome sequence of Nocardiopsis gilva YIM 90087.</title>
        <authorList>
            <person name="Yin M."/>
            <person name="Tang S."/>
        </authorList>
    </citation>
    <scope>NUCLEOTIDE SEQUENCE [LARGE SCALE GENOMIC DNA]</scope>
    <source>
        <strain evidence="8 9">YIM 90087</strain>
    </source>
</reference>
<accession>A0A223SAI1</accession>
<dbReference type="CDD" id="cd14014">
    <property type="entry name" value="STKc_PknB_like"/>
    <property type="match status" value="1"/>
</dbReference>
<keyword evidence="4 5" id="KW-0067">ATP-binding</keyword>
<dbReference type="GO" id="GO:0004674">
    <property type="term" value="F:protein serine/threonine kinase activity"/>
    <property type="evidence" value="ECO:0007669"/>
    <property type="project" value="UniProtKB-KW"/>
</dbReference>
<evidence type="ECO:0000256" key="5">
    <source>
        <dbReference type="PROSITE-ProRule" id="PRU10141"/>
    </source>
</evidence>
<evidence type="ECO:0000256" key="4">
    <source>
        <dbReference type="ARBA" id="ARBA00022840"/>
    </source>
</evidence>
<evidence type="ECO:0000313" key="9">
    <source>
        <dbReference type="Proteomes" id="UP000215005"/>
    </source>
</evidence>
<evidence type="ECO:0000256" key="2">
    <source>
        <dbReference type="ARBA" id="ARBA00022741"/>
    </source>
</evidence>
<dbReference type="InterPro" id="IPR011009">
    <property type="entry name" value="Kinase-like_dom_sf"/>
</dbReference>
<dbReference type="PROSITE" id="PS00107">
    <property type="entry name" value="PROTEIN_KINASE_ATP"/>
    <property type="match status" value="1"/>
</dbReference>
<dbReference type="EMBL" id="CP022753">
    <property type="protein sequence ID" value="ASU85059.1"/>
    <property type="molecule type" value="Genomic_DNA"/>
</dbReference>
<dbReference type="Pfam" id="PF00069">
    <property type="entry name" value="Pkinase"/>
    <property type="match status" value="1"/>
</dbReference>
<dbReference type="PROSITE" id="PS00108">
    <property type="entry name" value="PROTEIN_KINASE_ST"/>
    <property type="match status" value="1"/>
</dbReference>
<dbReference type="InterPro" id="IPR000719">
    <property type="entry name" value="Prot_kinase_dom"/>
</dbReference>
<dbReference type="KEGG" id="ngv:CDO52_21685"/>
<keyword evidence="8" id="KW-0723">Serine/threonine-protein kinase</keyword>
<feature type="binding site" evidence="5">
    <location>
        <position position="32"/>
    </location>
    <ligand>
        <name>ATP</name>
        <dbReference type="ChEBI" id="CHEBI:30616"/>
    </ligand>
</feature>
<evidence type="ECO:0000256" key="3">
    <source>
        <dbReference type="ARBA" id="ARBA00022777"/>
    </source>
</evidence>
<protein>
    <submittedName>
        <fullName evidence="8">Serine/threonine protein kinase</fullName>
    </submittedName>
</protein>
<sequence>MGAYRVVGRLGAGGMGAVYAAVDDKDAPLALKVVHREFAADAEFRARFAREVDLMRRVSGTCIPAFVDADTRSQRPWLGIEYVPGATLNGQVRDSGPLAGDMLYGLAAGLAEALQAIHAAGIVHRDLKPGNIILSPSGPKVLDFGIARAIEESAITRTGGLFGTPGWLAPEQYGGASPDASSDMFAWGGLVAFAATGRRPFGSGTADELAIRTMEHAPDLEGVPDELRPVVAAALSKNPADRPTAAQALEAVTAAWVGSASGDPEEATRVLPGLLHERWTQIDVPSADTTTWTSLAPPRRSRWRSHRVLVPAAAVLSLVLIGTGGAVAWNAIGTGAAPTPGADAGGSGGPANGGNGGTNSAGGGAGSGGKNGADGAVDAASLERGGPNLIGGNPGEDLGIGAVRFNPVASDTLELATKQAMSNGEGTVGDWEPKLRLIFESAVREGEDVVFSGNAEYLRDEGSYTLHTKDFMAMKYRLTEEDVKNLFNPDWEGFYFSTESRVLATLDAENPTSDFTFTINKVPPEEDNGDLPFQRYIRYIPPEELWGYRLNEQERSAYGLCYQEGPQWHDMPPLPQFGLPCG</sequence>
<evidence type="ECO:0000256" key="6">
    <source>
        <dbReference type="SAM" id="MobiDB-lite"/>
    </source>
</evidence>
<evidence type="ECO:0000256" key="1">
    <source>
        <dbReference type="ARBA" id="ARBA00022679"/>
    </source>
</evidence>
<evidence type="ECO:0000259" key="7">
    <source>
        <dbReference type="PROSITE" id="PS50011"/>
    </source>
</evidence>
<dbReference type="SUPFAM" id="SSF56112">
    <property type="entry name" value="Protein kinase-like (PK-like)"/>
    <property type="match status" value="1"/>
</dbReference>
<dbReference type="PANTHER" id="PTHR43289">
    <property type="entry name" value="MITOGEN-ACTIVATED PROTEIN KINASE KINASE KINASE 20-RELATED"/>
    <property type="match status" value="1"/>
</dbReference>
<dbReference type="AlphaFoldDB" id="A0A223SAI1"/>
<evidence type="ECO:0000313" key="8">
    <source>
        <dbReference type="EMBL" id="ASU85059.1"/>
    </source>
</evidence>
<dbReference type="GO" id="GO:0005524">
    <property type="term" value="F:ATP binding"/>
    <property type="evidence" value="ECO:0007669"/>
    <property type="project" value="UniProtKB-UniRule"/>
</dbReference>
<dbReference type="Proteomes" id="UP000215005">
    <property type="component" value="Chromosome"/>
</dbReference>
<feature type="compositionally biased region" description="Gly residues" evidence="6">
    <location>
        <begin position="343"/>
        <end position="372"/>
    </location>
</feature>
<dbReference type="InterPro" id="IPR008271">
    <property type="entry name" value="Ser/Thr_kinase_AS"/>
</dbReference>
<proteinExistence type="predicted"/>
<keyword evidence="2 5" id="KW-0547">Nucleotide-binding</keyword>
<dbReference type="PANTHER" id="PTHR43289:SF34">
    <property type="entry name" value="SERINE_THREONINE-PROTEIN KINASE YBDM-RELATED"/>
    <property type="match status" value="1"/>
</dbReference>
<dbReference type="Gene3D" id="3.30.200.20">
    <property type="entry name" value="Phosphorylase Kinase, domain 1"/>
    <property type="match status" value="1"/>
</dbReference>
<keyword evidence="9" id="KW-1185">Reference proteome</keyword>
<dbReference type="PROSITE" id="PS50011">
    <property type="entry name" value="PROTEIN_KINASE_DOM"/>
    <property type="match status" value="1"/>
</dbReference>
<dbReference type="Gene3D" id="1.10.510.10">
    <property type="entry name" value="Transferase(Phosphotransferase) domain 1"/>
    <property type="match status" value="1"/>
</dbReference>
<feature type="region of interest" description="Disordered" evidence="6">
    <location>
        <begin position="340"/>
        <end position="393"/>
    </location>
</feature>
<organism evidence="8 9">
    <name type="scientific">Nocardiopsis gilva YIM 90087</name>
    <dbReference type="NCBI Taxonomy" id="1235441"/>
    <lineage>
        <taxon>Bacteria</taxon>
        <taxon>Bacillati</taxon>
        <taxon>Actinomycetota</taxon>
        <taxon>Actinomycetes</taxon>
        <taxon>Streptosporangiales</taxon>
        <taxon>Nocardiopsidaceae</taxon>
        <taxon>Nocardiopsis</taxon>
    </lineage>
</organism>